<dbReference type="AlphaFoldDB" id="A0A4S8J006"/>
<evidence type="ECO:0000313" key="1">
    <source>
        <dbReference type="EMBL" id="THU54608.1"/>
    </source>
</evidence>
<keyword evidence="2" id="KW-1185">Reference proteome</keyword>
<name>A0A4S8J006_MUSBA</name>
<evidence type="ECO:0000313" key="2">
    <source>
        <dbReference type="Proteomes" id="UP000317650"/>
    </source>
</evidence>
<proteinExistence type="predicted"/>
<dbReference type="Proteomes" id="UP000317650">
    <property type="component" value="Chromosome 10"/>
</dbReference>
<accession>A0A4S8J006</accession>
<reference evidence="1 2" key="1">
    <citation type="journal article" date="2019" name="Nat. Plants">
        <title>Genome sequencing of Musa balbisiana reveals subgenome evolution and function divergence in polyploid bananas.</title>
        <authorList>
            <person name="Yao X."/>
        </authorList>
    </citation>
    <scope>NUCLEOTIDE SEQUENCE [LARGE SCALE GENOMIC DNA]</scope>
    <source>
        <strain evidence="2">cv. DH-PKW</strain>
        <tissue evidence="1">Leaves</tissue>
    </source>
</reference>
<gene>
    <name evidence="1" type="ORF">C4D60_Mb10t26900</name>
</gene>
<dbReference type="EMBL" id="PYDT01000008">
    <property type="protein sequence ID" value="THU54608.1"/>
    <property type="molecule type" value="Genomic_DNA"/>
</dbReference>
<comment type="caution">
    <text evidence="1">The sequence shown here is derived from an EMBL/GenBank/DDBJ whole genome shotgun (WGS) entry which is preliminary data.</text>
</comment>
<sequence length="91" mass="10379">MRVAKAAAVEEGRHRRSPFATIEEEITTVEEAVREYFPPCVAATKSVCCRQQIGERVRPAMKEEEWMSRAKTMIVSAGSESVSWYFFNDFA</sequence>
<protein>
    <submittedName>
        <fullName evidence="1">Uncharacterized protein</fullName>
    </submittedName>
</protein>
<organism evidence="1 2">
    <name type="scientific">Musa balbisiana</name>
    <name type="common">Banana</name>
    <dbReference type="NCBI Taxonomy" id="52838"/>
    <lineage>
        <taxon>Eukaryota</taxon>
        <taxon>Viridiplantae</taxon>
        <taxon>Streptophyta</taxon>
        <taxon>Embryophyta</taxon>
        <taxon>Tracheophyta</taxon>
        <taxon>Spermatophyta</taxon>
        <taxon>Magnoliopsida</taxon>
        <taxon>Liliopsida</taxon>
        <taxon>Zingiberales</taxon>
        <taxon>Musaceae</taxon>
        <taxon>Musa</taxon>
    </lineage>
</organism>